<dbReference type="AlphaFoldDB" id="A0A146FGU3"/>
<evidence type="ECO:0000313" key="1">
    <source>
        <dbReference type="EMBL" id="GAT25125.1"/>
    </source>
</evidence>
<reference evidence="2" key="2">
    <citation type="submission" date="2016-02" db="EMBL/GenBank/DDBJ databases">
        <title>Genome sequencing of Aspergillus luchuensis NBRC 4314.</title>
        <authorList>
            <person name="Yamada O."/>
        </authorList>
    </citation>
    <scope>NUCLEOTIDE SEQUENCE [LARGE SCALE GENOMIC DNA]</scope>
    <source>
        <strain evidence="2">RIB 2604</strain>
    </source>
</reference>
<name>A0A146FGU3_ASPKA</name>
<organism evidence="1 2">
    <name type="scientific">Aspergillus kawachii</name>
    <name type="common">White koji mold</name>
    <name type="synonym">Aspergillus awamori var. kawachi</name>
    <dbReference type="NCBI Taxonomy" id="1069201"/>
    <lineage>
        <taxon>Eukaryota</taxon>
        <taxon>Fungi</taxon>
        <taxon>Dikarya</taxon>
        <taxon>Ascomycota</taxon>
        <taxon>Pezizomycotina</taxon>
        <taxon>Eurotiomycetes</taxon>
        <taxon>Eurotiomycetidae</taxon>
        <taxon>Eurotiales</taxon>
        <taxon>Aspergillaceae</taxon>
        <taxon>Aspergillus</taxon>
        <taxon>Aspergillus subgen. Circumdati</taxon>
    </lineage>
</organism>
<reference evidence="1 2" key="1">
    <citation type="journal article" date="2016" name="DNA Res.">
        <title>Genome sequence of Aspergillus luchuensis NBRC 4314.</title>
        <authorList>
            <person name="Yamada O."/>
            <person name="Machida M."/>
            <person name="Hosoyama A."/>
            <person name="Goto M."/>
            <person name="Takahashi T."/>
            <person name="Futagami T."/>
            <person name="Yamagata Y."/>
            <person name="Takeuchi M."/>
            <person name="Kobayashi T."/>
            <person name="Koike H."/>
            <person name="Abe K."/>
            <person name="Asai K."/>
            <person name="Arita M."/>
            <person name="Fujita N."/>
            <person name="Fukuda K."/>
            <person name="Higa K."/>
            <person name="Horikawa H."/>
            <person name="Ishikawa T."/>
            <person name="Jinno K."/>
            <person name="Kato Y."/>
            <person name="Kirimura K."/>
            <person name="Mizutani O."/>
            <person name="Nakasone K."/>
            <person name="Sano M."/>
            <person name="Shiraishi Y."/>
            <person name="Tsukahara M."/>
            <person name="Gomi K."/>
        </authorList>
    </citation>
    <scope>NUCLEOTIDE SEQUENCE [LARGE SCALE GENOMIC DNA]</scope>
    <source>
        <strain evidence="1 2">RIB 2604</strain>
    </source>
</reference>
<sequence>MALGWNSAVGAVGTREILSHYVTWSWREPKRDVRDQRGGPLQGWYVRNFDPRMRRRTIPAPQTPPAPVSSK</sequence>
<protein>
    <submittedName>
        <fullName evidence="1">Canalicular multispecific organic anion transporter 1</fullName>
    </submittedName>
</protein>
<comment type="caution">
    <text evidence="1">The sequence shown here is derived from an EMBL/GenBank/DDBJ whole genome shotgun (WGS) entry which is preliminary data.</text>
</comment>
<dbReference type="Proteomes" id="UP000075230">
    <property type="component" value="Unassembled WGS sequence"/>
</dbReference>
<gene>
    <name evidence="1" type="ORF">RIB2604_01900770</name>
</gene>
<evidence type="ECO:0000313" key="2">
    <source>
        <dbReference type="Proteomes" id="UP000075230"/>
    </source>
</evidence>
<dbReference type="EMBL" id="BCWF01000019">
    <property type="protein sequence ID" value="GAT25125.1"/>
    <property type="molecule type" value="Genomic_DNA"/>
</dbReference>
<accession>A0A146FGU3</accession>
<proteinExistence type="predicted"/>